<reference evidence="1 2" key="1">
    <citation type="journal article" date="2022" name="Plant J.">
        <title>Chromosome-level genome of Camellia lanceoleosa provides a valuable resource for understanding genome evolution and self-incompatibility.</title>
        <authorList>
            <person name="Gong W."/>
            <person name="Xiao S."/>
            <person name="Wang L."/>
            <person name="Liao Z."/>
            <person name="Chang Y."/>
            <person name="Mo W."/>
            <person name="Hu G."/>
            <person name="Li W."/>
            <person name="Zhao G."/>
            <person name="Zhu H."/>
            <person name="Hu X."/>
            <person name="Ji K."/>
            <person name="Xiang X."/>
            <person name="Song Q."/>
            <person name="Yuan D."/>
            <person name="Jin S."/>
            <person name="Zhang L."/>
        </authorList>
    </citation>
    <scope>NUCLEOTIDE SEQUENCE [LARGE SCALE GENOMIC DNA]</scope>
    <source>
        <strain evidence="1">SQ_2022a</strain>
    </source>
</reference>
<evidence type="ECO:0000313" key="1">
    <source>
        <dbReference type="EMBL" id="KAI8012210.1"/>
    </source>
</evidence>
<accession>A0ACC0HID1</accession>
<evidence type="ECO:0000313" key="2">
    <source>
        <dbReference type="Proteomes" id="UP001060215"/>
    </source>
</evidence>
<dbReference type="EMBL" id="CM045762">
    <property type="protein sequence ID" value="KAI8012210.1"/>
    <property type="molecule type" value="Genomic_DNA"/>
</dbReference>
<organism evidence="1 2">
    <name type="scientific">Camellia lanceoleosa</name>
    <dbReference type="NCBI Taxonomy" id="1840588"/>
    <lineage>
        <taxon>Eukaryota</taxon>
        <taxon>Viridiplantae</taxon>
        <taxon>Streptophyta</taxon>
        <taxon>Embryophyta</taxon>
        <taxon>Tracheophyta</taxon>
        <taxon>Spermatophyta</taxon>
        <taxon>Magnoliopsida</taxon>
        <taxon>eudicotyledons</taxon>
        <taxon>Gunneridae</taxon>
        <taxon>Pentapetalae</taxon>
        <taxon>asterids</taxon>
        <taxon>Ericales</taxon>
        <taxon>Theaceae</taxon>
        <taxon>Camellia</taxon>
    </lineage>
</organism>
<protein>
    <submittedName>
        <fullName evidence="1">(R,S)-reticuline 7-O-methyltransferase</fullName>
    </submittedName>
</protein>
<comment type="caution">
    <text evidence="1">The sequence shown here is derived from an EMBL/GenBank/DDBJ whole genome shotgun (WGS) entry which is preliminary data.</text>
</comment>
<gene>
    <name evidence="1" type="ORF">LOK49_LG06G01647</name>
</gene>
<sequence>MGCTARITMKVIMTGYKNGFCSVGSMVDGGGGTGVAMVEIVTVYPYIKGINFDLPHVIATAPEYSGVSHVGGDMFKAIPSADVAFMKREERHFHGAITLELHRNRATLTDEQLEVHTISAWKEGKSQQYGEVVRAAQLMFGRPLIWRRRDRINEKMRALQELIPNCNKVDKNPRVLTILTENTQSCLPLLTPSPPRFPLQYCSSTIVKDGDHNHLWALLDPKTCTWTVLS</sequence>
<dbReference type="Proteomes" id="UP001060215">
    <property type="component" value="Chromosome 5"/>
</dbReference>
<name>A0ACC0HID1_9ERIC</name>
<proteinExistence type="predicted"/>
<keyword evidence="2" id="KW-1185">Reference proteome</keyword>